<name>A0A5D0CRB0_9BACL</name>
<keyword evidence="2" id="KW-1185">Reference proteome</keyword>
<organism evidence="1 2">
    <name type="scientific">Paenibacillus faecis</name>
    <dbReference type="NCBI Taxonomy" id="862114"/>
    <lineage>
        <taxon>Bacteria</taxon>
        <taxon>Bacillati</taxon>
        <taxon>Bacillota</taxon>
        <taxon>Bacilli</taxon>
        <taxon>Bacillales</taxon>
        <taxon>Paenibacillaceae</taxon>
        <taxon>Paenibacillus</taxon>
    </lineage>
</organism>
<sequence length="155" mass="18227">MKKTIQEKIALMKNVLEVNPFNLVIGEIQERIITEAELNIKDGQLQDYHNFFREYGSMRCGSIVIFGKSELGDFQFPVAEMPGGFEEWICIGKIDPYPLFINKKSGVIYCLFEDSKIKSYEGWNDFLENYVFGERYLEIIGKDEWYELLREQQII</sequence>
<gene>
    <name evidence="1" type="ORF">FRY98_17480</name>
</gene>
<dbReference type="EMBL" id="VSDO01000003">
    <property type="protein sequence ID" value="TYA12481.1"/>
    <property type="molecule type" value="Genomic_DNA"/>
</dbReference>
<evidence type="ECO:0000313" key="1">
    <source>
        <dbReference type="EMBL" id="TYA12481.1"/>
    </source>
</evidence>
<evidence type="ECO:0000313" key="2">
    <source>
        <dbReference type="Proteomes" id="UP000325218"/>
    </source>
</evidence>
<comment type="caution">
    <text evidence="1">The sequence shown here is derived from an EMBL/GenBank/DDBJ whole genome shotgun (WGS) entry which is preliminary data.</text>
</comment>
<proteinExistence type="predicted"/>
<accession>A0A5D0CRB0</accession>
<dbReference type="Proteomes" id="UP000325218">
    <property type="component" value="Unassembled WGS sequence"/>
</dbReference>
<dbReference type="OrthoDB" id="8611321at2"/>
<reference evidence="1 2" key="1">
    <citation type="submission" date="2019-08" db="EMBL/GenBank/DDBJ databases">
        <title>Genome sequencing of Paenibacillus faecis DSM 23593(T).</title>
        <authorList>
            <person name="Kook J.-K."/>
            <person name="Park S.-N."/>
            <person name="Lim Y.K."/>
        </authorList>
    </citation>
    <scope>NUCLEOTIDE SEQUENCE [LARGE SCALE GENOMIC DNA]</scope>
    <source>
        <strain evidence="1 2">DSM 23593</strain>
    </source>
</reference>
<dbReference type="InterPro" id="IPR037883">
    <property type="entry name" value="Knr4/Smi1-like_sf"/>
</dbReference>
<dbReference type="AlphaFoldDB" id="A0A5D0CRB0"/>
<evidence type="ECO:0008006" key="3">
    <source>
        <dbReference type="Google" id="ProtNLM"/>
    </source>
</evidence>
<dbReference type="SUPFAM" id="SSF160631">
    <property type="entry name" value="SMI1/KNR4-like"/>
    <property type="match status" value="1"/>
</dbReference>
<protein>
    <recommendedName>
        <fullName evidence="3">SMI1/KNR4 family protein</fullName>
    </recommendedName>
</protein>